<evidence type="ECO:0000313" key="2">
    <source>
        <dbReference type="Proteomes" id="UP001549749"/>
    </source>
</evidence>
<dbReference type="Gene3D" id="2.180.10.10">
    <property type="entry name" value="RHS repeat-associated core"/>
    <property type="match status" value="1"/>
</dbReference>
<dbReference type="RefSeq" id="WP_354658768.1">
    <property type="nucleotide sequence ID" value="NZ_JBEXAC010000001.1"/>
</dbReference>
<organism evidence="1 2">
    <name type="scientific">Chitinophaga defluvii</name>
    <dbReference type="NCBI Taxonomy" id="3163343"/>
    <lineage>
        <taxon>Bacteria</taxon>
        <taxon>Pseudomonadati</taxon>
        <taxon>Bacteroidota</taxon>
        <taxon>Chitinophagia</taxon>
        <taxon>Chitinophagales</taxon>
        <taxon>Chitinophagaceae</taxon>
        <taxon>Chitinophaga</taxon>
    </lineage>
</organism>
<name>A0ABV2SZB4_9BACT</name>
<dbReference type="Proteomes" id="UP001549749">
    <property type="component" value="Unassembled WGS sequence"/>
</dbReference>
<sequence length="283" mass="32613">MKRIIILSGLLLLAVNNIFAQYYYQDIYNTKQTIDNMALLKENKVKAQFVQSLDANQEMDNDFTCQRLLGPGYRQMRSITRSGATGLSVMTSSFSMRGNLTKTTDSTNSSITTVQYQYNDQGQLLHINAVSQAREGKFRFDETRTYTYDSLGHVSRMVHKKGISPSDSTIVTFKTNDKGQVTEELETGKSIRSQRIFYNYDEHGRLTDVFRYHAARKKMLPDYIFEYNDQNKVSKMTTVNSETASYTIWKYTYLANGLPDKEECYGKGKELLGIVKYKYDLQQ</sequence>
<dbReference type="EMBL" id="JBEXAC010000001">
    <property type="protein sequence ID" value="MET6996120.1"/>
    <property type="molecule type" value="Genomic_DNA"/>
</dbReference>
<proteinExistence type="predicted"/>
<evidence type="ECO:0008006" key="3">
    <source>
        <dbReference type="Google" id="ProtNLM"/>
    </source>
</evidence>
<protein>
    <recommendedName>
        <fullName evidence="3">YD repeat-containing protein</fullName>
    </recommendedName>
</protein>
<evidence type="ECO:0000313" key="1">
    <source>
        <dbReference type="EMBL" id="MET6996120.1"/>
    </source>
</evidence>
<gene>
    <name evidence="1" type="ORF">ABR189_02010</name>
</gene>
<accession>A0ABV2SZB4</accession>
<reference evidence="1 2" key="1">
    <citation type="submission" date="2024-06" db="EMBL/GenBank/DDBJ databases">
        <title>Chitinophaga defluvii sp. nov., isolated from municipal sewage.</title>
        <authorList>
            <person name="Zhang L."/>
        </authorList>
    </citation>
    <scope>NUCLEOTIDE SEQUENCE [LARGE SCALE GENOMIC DNA]</scope>
    <source>
        <strain evidence="1 2">H8</strain>
    </source>
</reference>
<keyword evidence="2" id="KW-1185">Reference proteome</keyword>
<comment type="caution">
    <text evidence="1">The sequence shown here is derived from an EMBL/GenBank/DDBJ whole genome shotgun (WGS) entry which is preliminary data.</text>
</comment>